<keyword evidence="1" id="KW-0472">Membrane</keyword>
<proteinExistence type="predicted"/>
<evidence type="ECO:0000313" key="3">
    <source>
        <dbReference type="Proteomes" id="UP000248889"/>
    </source>
</evidence>
<dbReference type="EMBL" id="QKYN01000202">
    <property type="protein sequence ID" value="RAG80723.1"/>
    <property type="molecule type" value="Genomic_DNA"/>
</dbReference>
<evidence type="ECO:0000313" key="2">
    <source>
        <dbReference type="EMBL" id="RAG80723.1"/>
    </source>
</evidence>
<evidence type="ECO:0000256" key="1">
    <source>
        <dbReference type="SAM" id="Phobius"/>
    </source>
</evidence>
<feature type="transmembrane region" description="Helical" evidence="1">
    <location>
        <begin position="365"/>
        <end position="383"/>
    </location>
</feature>
<evidence type="ECO:0008006" key="4">
    <source>
        <dbReference type="Google" id="ProtNLM"/>
    </source>
</evidence>
<keyword evidence="1" id="KW-1133">Transmembrane helix</keyword>
<sequence length="425" mass="44993">MSDEAELGRLRAQVAELQAPKQRWKSALSAVLITLACILAPLSIVASWASSIIGDTNRYVAMVAPLPANPDVQNAIATRTSQAVSAHIDVNSLLQQVAPTDRPRLDAALGKLSGPIDSAITSFVQKQTQSVVSSSWFQSFWADANRRIHQNMVKALTGQGGGAVQLTQNSVVIDLAPVIDQVKQRLVSNGMTIAGKIPEIHTNFTVVNAQNIGKAKTGFRLLQVIGNWLPVIGVVLAVAGVWLARRWRRAAVAAAFGIAAGALVLGIGLSIFRVIYLDKLPADVNQDAAKAIYDQLVLFLRTAVRSVVVLGVAVGLGFWLTGHGAKAARIRGVFTAGIDATRGALENVGLRLGPVGPFVHRYRKWIMAAVLAAGALTLALWSYPTGLVVFWLVVIVLCALAVVRFLDEGAPSPSASSGAEDVEGS</sequence>
<feature type="transmembrane region" description="Helical" evidence="1">
    <location>
        <begin position="27"/>
        <end position="49"/>
    </location>
</feature>
<reference evidence="2 3" key="1">
    <citation type="submission" date="2018-06" db="EMBL/GenBank/DDBJ databases">
        <title>Streptacidiphilus pinicola sp. nov., isolated from pine grove soil.</title>
        <authorList>
            <person name="Roh S.G."/>
            <person name="Park S."/>
            <person name="Kim M.-K."/>
            <person name="Yun B.-R."/>
            <person name="Park J."/>
            <person name="Kim M.J."/>
            <person name="Kim Y.S."/>
            <person name="Kim S.B."/>
        </authorList>
    </citation>
    <scope>NUCLEOTIDE SEQUENCE [LARGE SCALE GENOMIC DNA]</scope>
    <source>
        <strain evidence="2 3">MMS16-CNU450</strain>
    </source>
</reference>
<feature type="transmembrane region" description="Helical" evidence="1">
    <location>
        <begin position="296"/>
        <end position="321"/>
    </location>
</feature>
<feature type="transmembrane region" description="Helical" evidence="1">
    <location>
        <begin position="251"/>
        <end position="276"/>
    </location>
</feature>
<keyword evidence="3" id="KW-1185">Reference proteome</keyword>
<dbReference type="RefSeq" id="WP_111507568.1">
    <property type="nucleotide sequence ID" value="NZ_QKYN01000202.1"/>
</dbReference>
<feature type="transmembrane region" description="Helical" evidence="1">
    <location>
        <begin position="225"/>
        <end position="244"/>
    </location>
</feature>
<accession>A0A2X0IAQ0</accession>
<gene>
    <name evidence="2" type="ORF">DN069_36595</name>
</gene>
<dbReference type="Proteomes" id="UP000248889">
    <property type="component" value="Unassembled WGS sequence"/>
</dbReference>
<feature type="transmembrane region" description="Helical" evidence="1">
    <location>
        <begin position="389"/>
        <end position="406"/>
    </location>
</feature>
<protein>
    <recommendedName>
        <fullName evidence="4">Integral membrane protein</fullName>
    </recommendedName>
</protein>
<organism evidence="2 3">
    <name type="scientific">Streptacidiphilus pinicola</name>
    <dbReference type="NCBI Taxonomy" id="2219663"/>
    <lineage>
        <taxon>Bacteria</taxon>
        <taxon>Bacillati</taxon>
        <taxon>Actinomycetota</taxon>
        <taxon>Actinomycetes</taxon>
        <taxon>Kitasatosporales</taxon>
        <taxon>Streptomycetaceae</taxon>
        <taxon>Streptacidiphilus</taxon>
    </lineage>
</organism>
<keyword evidence="1" id="KW-0812">Transmembrane</keyword>
<name>A0A2X0IAQ0_9ACTN</name>
<comment type="caution">
    <text evidence="2">The sequence shown here is derived from an EMBL/GenBank/DDBJ whole genome shotgun (WGS) entry which is preliminary data.</text>
</comment>
<dbReference type="OrthoDB" id="4350291at2"/>
<dbReference type="AlphaFoldDB" id="A0A2X0IAQ0"/>